<sequence>MDVGEGLLAGVAHLVSIDVKISKRVYEYLFHRKENCPHLTFIKRYNLLNVGAGDDQIVDVDAEDLAVACLCSGRL</sequence>
<organism evidence="1 2">
    <name type="scientific">Paspalum notatum var. saurae</name>
    <dbReference type="NCBI Taxonomy" id="547442"/>
    <lineage>
        <taxon>Eukaryota</taxon>
        <taxon>Viridiplantae</taxon>
        <taxon>Streptophyta</taxon>
        <taxon>Embryophyta</taxon>
        <taxon>Tracheophyta</taxon>
        <taxon>Spermatophyta</taxon>
        <taxon>Magnoliopsida</taxon>
        <taxon>Liliopsida</taxon>
        <taxon>Poales</taxon>
        <taxon>Poaceae</taxon>
        <taxon>PACMAD clade</taxon>
        <taxon>Panicoideae</taxon>
        <taxon>Andropogonodae</taxon>
        <taxon>Paspaleae</taxon>
        <taxon>Paspalinae</taxon>
        <taxon>Paspalum</taxon>
    </lineage>
</organism>
<protein>
    <submittedName>
        <fullName evidence="1">Uncharacterized protein</fullName>
    </submittedName>
</protein>
<name>A0AAQ3XB04_PASNO</name>
<evidence type="ECO:0000313" key="2">
    <source>
        <dbReference type="Proteomes" id="UP001341281"/>
    </source>
</evidence>
<evidence type="ECO:0000313" key="1">
    <source>
        <dbReference type="EMBL" id="WVZ91181.1"/>
    </source>
</evidence>
<gene>
    <name evidence="1" type="ORF">U9M48_037385</name>
</gene>
<proteinExistence type="predicted"/>
<dbReference type="EMBL" id="CP144752">
    <property type="protein sequence ID" value="WVZ91181.1"/>
    <property type="molecule type" value="Genomic_DNA"/>
</dbReference>
<accession>A0AAQ3XB04</accession>
<dbReference type="AlphaFoldDB" id="A0AAQ3XB04"/>
<reference evidence="1 2" key="1">
    <citation type="submission" date="2024-02" db="EMBL/GenBank/DDBJ databases">
        <title>High-quality chromosome-scale genome assembly of Pensacola bahiagrass (Paspalum notatum Flugge var. saurae).</title>
        <authorList>
            <person name="Vega J.M."/>
            <person name="Podio M."/>
            <person name="Orjuela J."/>
            <person name="Siena L.A."/>
            <person name="Pessino S.C."/>
            <person name="Combes M.C."/>
            <person name="Mariac C."/>
            <person name="Albertini E."/>
            <person name="Pupilli F."/>
            <person name="Ortiz J.P.A."/>
            <person name="Leblanc O."/>
        </authorList>
    </citation>
    <scope>NUCLEOTIDE SEQUENCE [LARGE SCALE GENOMIC DNA]</scope>
    <source>
        <strain evidence="1">R1</strain>
        <tissue evidence="1">Leaf</tissue>
    </source>
</reference>
<dbReference type="Proteomes" id="UP001341281">
    <property type="component" value="Chromosome 08"/>
</dbReference>
<keyword evidence="2" id="KW-1185">Reference proteome</keyword>